<feature type="transmembrane region" description="Helical" evidence="1">
    <location>
        <begin position="163"/>
        <end position="184"/>
    </location>
</feature>
<comment type="caution">
    <text evidence="2">The sequence shown here is derived from an EMBL/GenBank/DDBJ whole genome shotgun (WGS) entry which is preliminary data.</text>
</comment>
<feature type="transmembrane region" description="Helical" evidence="1">
    <location>
        <begin position="274"/>
        <end position="292"/>
    </location>
</feature>
<sequence>MNRISAHQLGLAGGVCTLIGIGMARFAYTPLIPALVEAGWFSPHDAAYLGAINLLGYLIGAATAHRATLIFGVRAVLGACLAITVISFYACALDAGVYWYGFWRLACGITGAMLVVVGAPAALSRVSIAERAGTSARVFTGIGLGVMASGTLVPWLADIGVAATWIALALVATALSAWAWFAVLRDLPPLPATDSRNGASTRLPWLALWLVIGAYGLDAIGFVPHTLFWVDYIARELGQGLGTGSGYWVVFGVGAMCGPIVAGMLAARVNFRPALAIALTIKTAAVSLPLISSHYLSLGLSSFLVGLLVPATVTLTSGSVASLSTPERQQQLWGWATLAFALAQAASAYGMSWGYEQFGSYRPLFVIAVIALAAAAASAVGGAVRRVP</sequence>
<dbReference type="Gene3D" id="1.20.1250.20">
    <property type="entry name" value="MFS general substrate transporter like domains"/>
    <property type="match status" value="2"/>
</dbReference>
<dbReference type="Pfam" id="PF06779">
    <property type="entry name" value="MFS_4"/>
    <property type="match status" value="1"/>
</dbReference>
<name>A0ABV2B091_9GAMM</name>
<dbReference type="EMBL" id="APND01000002">
    <property type="protein sequence ID" value="MES1929299.1"/>
    <property type="molecule type" value="Genomic_DNA"/>
</dbReference>
<reference evidence="2 3" key="1">
    <citation type="submission" date="2013-03" db="EMBL/GenBank/DDBJ databases">
        <title>Salinisphaera dokdonensis CL-ES53 Genome Sequencing.</title>
        <authorList>
            <person name="Li C."/>
            <person name="Lai Q."/>
            <person name="Shao Z."/>
        </authorList>
    </citation>
    <scope>NUCLEOTIDE SEQUENCE [LARGE SCALE GENOMIC DNA]</scope>
    <source>
        <strain evidence="2 3">CL-ES53</strain>
    </source>
</reference>
<feature type="transmembrane region" description="Helical" evidence="1">
    <location>
        <begin position="364"/>
        <end position="384"/>
    </location>
</feature>
<feature type="transmembrane region" description="Helical" evidence="1">
    <location>
        <begin position="135"/>
        <end position="157"/>
    </location>
</feature>
<dbReference type="Proteomes" id="UP001460888">
    <property type="component" value="Unassembled WGS sequence"/>
</dbReference>
<keyword evidence="3" id="KW-1185">Reference proteome</keyword>
<evidence type="ECO:0000313" key="3">
    <source>
        <dbReference type="Proteomes" id="UP001460888"/>
    </source>
</evidence>
<accession>A0ABV2B091</accession>
<protein>
    <submittedName>
        <fullName evidence="2">Major facilitator family transporter</fullName>
    </submittedName>
</protein>
<feature type="transmembrane region" description="Helical" evidence="1">
    <location>
        <begin position="247"/>
        <end position="267"/>
    </location>
</feature>
<evidence type="ECO:0000256" key="1">
    <source>
        <dbReference type="SAM" id="Phobius"/>
    </source>
</evidence>
<evidence type="ECO:0000313" key="2">
    <source>
        <dbReference type="EMBL" id="MES1929299.1"/>
    </source>
</evidence>
<feature type="transmembrane region" description="Helical" evidence="1">
    <location>
        <begin position="46"/>
        <end position="64"/>
    </location>
</feature>
<dbReference type="RefSeq" id="WP_353110791.1">
    <property type="nucleotide sequence ID" value="NZ_APND01000002.1"/>
</dbReference>
<feature type="transmembrane region" description="Helical" evidence="1">
    <location>
        <begin position="332"/>
        <end position="352"/>
    </location>
</feature>
<feature type="transmembrane region" description="Helical" evidence="1">
    <location>
        <begin position="71"/>
        <end position="90"/>
    </location>
</feature>
<keyword evidence="1" id="KW-1133">Transmembrane helix</keyword>
<dbReference type="SUPFAM" id="SSF103473">
    <property type="entry name" value="MFS general substrate transporter"/>
    <property type="match status" value="1"/>
</dbReference>
<dbReference type="PANTHER" id="PTHR23537:SF1">
    <property type="entry name" value="SUGAR TRANSPORTER"/>
    <property type="match status" value="1"/>
</dbReference>
<dbReference type="PANTHER" id="PTHR23537">
    <property type="match status" value="1"/>
</dbReference>
<feature type="transmembrane region" description="Helical" evidence="1">
    <location>
        <begin position="9"/>
        <end position="26"/>
    </location>
</feature>
<dbReference type="InterPro" id="IPR036259">
    <property type="entry name" value="MFS_trans_sf"/>
</dbReference>
<dbReference type="InterPro" id="IPR010645">
    <property type="entry name" value="MFS_4"/>
</dbReference>
<feature type="transmembrane region" description="Helical" evidence="1">
    <location>
        <begin position="205"/>
        <end position="227"/>
    </location>
</feature>
<organism evidence="2 3">
    <name type="scientific">Salinisphaera dokdonensis CL-ES53</name>
    <dbReference type="NCBI Taxonomy" id="1304272"/>
    <lineage>
        <taxon>Bacteria</taxon>
        <taxon>Pseudomonadati</taxon>
        <taxon>Pseudomonadota</taxon>
        <taxon>Gammaproteobacteria</taxon>
        <taxon>Salinisphaerales</taxon>
        <taxon>Salinisphaeraceae</taxon>
        <taxon>Salinisphaera</taxon>
    </lineage>
</organism>
<keyword evidence="1" id="KW-0812">Transmembrane</keyword>
<feature type="transmembrane region" description="Helical" evidence="1">
    <location>
        <begin position="102"/>
        <end position="123"/>
    </location>
</feature>
<feature type="transmembrane region" description="Helical" evidence="1">
    <location>
        <begin position="298"/>
        <end position="320"/>
    </location>
</feature>
<keyword evidence="1" id="KW-0472">Membrane</keyword>
<proteinExistence type="predicted"/>
<gene>
    <name evidence="2" type="ORF">SADO_08582</name>
</gene>